<feature type="transmembrane region" description="Helical" evidence="2">
    <location>
        <begin position="45"/>
        <end position="67"/>
    </location>
</feature>
<feature type="transmembrane region" description="Helical" evidence="2">
    <location>
        <begin position="12"/>
        <end position="39"/>
    </location>
</feature>
<keyword evidence="2" id="KW-0472">Membrane</keyword>
<protein>
    <submittedName>
        <fullName evidence="3">Uncharacterized protein</fullName>
    </submittedName>
</protein>
<evidence type="ECO:0000313" key="4">
    <source>
        <dbReference type="Proteomes" id="UP001181622"/>
    </source>
</evidence>
<organism evidence="3 4">
    <name type="scientific">Chelatococcus sambhunathii</name>
    <dbReference type="NCBI Taxonomy" id="363953"/>
    <lineage>
        <taxon>Bacteria</taxon>
        <taxon>Pseudomonadati</taxon>
        <taxon>Pseudomonadota</taxon>
        <taxon>Alphaproteobacteria</taxon>
        <taxon>Hyphomicrobiales</taxon>
        <taxon>Chelatococcaceae</taxon>
        <taxon>Chelatococcus</taxon>
    </lineage>
</organism>
<accession>A0ABU1DJW8</accession>
<keyword evidence="4" id="KW-1185">Reference proteome</keyword>
<dbReference type="RefSeq" id="WP_309394115.1">
    <property type="nucleotide sequence ID" value="NZ_JADBEO010000049.1"/>
</dbReference>
<keyword evidence="2" id="KW-1133">Transmembrane helix</keyword>
<proteinExistence type="predicted"/>
<reference evidence="3" key="1">
    <citation type="submission" date="2020-10" db="EMBL/GenBank/DDBJ databases">
        <authorList>
            <person name="Abbas A."/>
            <person name="Razzaq R."/>
            <person name="Waqas M."/>
            <person name="Abbas N."/>
            <person name="Nielsen T.K."/>
            <person name="Hansen L.H."/>
            <person name="Hussain S."/>
            <person name="Shahid M."/>
        </authorList>
    </citation>
    <scope>NUCLEOTIDE SEQUENCE</scope>
    <source>
        <strain evidence="3">S14</strain>
    </source>
</reference>
<dbReference type="EMBL" id="JADBEO010000049">
    <property type="protein sequence ID" value="MDR4308394.1"/>
    <property type="molecule type" value="Genomic_DNA"/>
</dbReference>
<feature type="region of interest" description="Disordered" evidence="1">
    <location>
        <begin position="75"/>
        <end position="96"/>
    </location>
</feature>
<evidence type="ECO:0000256" key="1">
    <source>
        <dbReference type="SAM" id="MobiDB-lite"/>
    </source>
</evidence>
<evidence type="ECO:0000313" key="3">
    <source>
        <dbReference type="EMBL" id="MDR4308394.1"/>
    </source>
</evidence>
<gene>
    <name evidence="3" type="ORF">IHQ68_17380</name>
</gene>
<keyword evidence="2" id="KW-0812">Transmembrane</keyword>
<sequence length="96" mass="10470">MPQIQTMRNFLRWVNFTVSVALIGIAVAFALLFLGRLYIGLQQTAFVFSALMLYSIGVTIAAINYAAKLDAEAAARGGADRRLPVAPRARDRPDDA</sequence>
<evidence type="ECO:0000256" key="2">
    <source>
        <dbReference type="SAM" id="Phobius"/>
    </source>
</evidence>
<comment type="caution">
    <text evidence="3">The sequence shown here is derived from an EMBL/GenBank/DDBJ whole genome shotgun (WGS) entry which is preliminary data.</text>
</comment>
<dbReference type="Proteomes" id="UP001181622">
    <property type="component" value="Unassembled WGS sequence"/>
</dbReference>
<name>A0ABU1DJW8_9HYPH</name>